<proteinExistence type="predicted"/>
<dbReference type="HOGENOM" id="CLU_2484968_0_0_1"/>
<dbReference type="Proteomes" id="UP000054248">
    <property type="component" value="Unassembled WGS sequence"/>
</dbReference>
<protein>
    <submittedName>
        <fullName evidence="1">Uncharacterized protein</fullName>
    </submittedName>
</protein>
<organism evidence="1 2">
    <name type="scientific">Tulasnella calospora MUT 4182</name>
    <dbReference type="NCBI Taxonomy" id="1051891"/>
    <lineage>
        <taxon>Eukaryota</taxon>
        <taxon>Fungi</taxon>
        <taxon>Dikarya</taxon>
        <taxon>Basidiomycota</taxon>
        <taxon>Agaricomycotina</taxon>
        <taxon>Agaricomycetes</taxon>
        <taxon>Cantharellales</taxon>
        <taxon>Tulasnellaceae</taxon>
        <taxon>Tulasnella</taxon>
    </lineage>
</organism>
<reference evidence="2" key="2">
    <citation type="submission" date="2015-01" db="EMBL/GenBank/DDBJ databases">
        <title>Evolutionary Origins and Diversification of the Mycorrhizal Mutualists.</title>
        <authorList>
            <consortium name="DOE Joint Genome Institute"/>
            <consortium name="Mycorrhizal Genomics Consortium"/>
            <person name="Kohler A."/>
            <person name="Kuo A."/>
            <person name="Nagy L.G."/>
            <person name="Floudas D."/>
            <person name="Copeland A."/>
            <person name="Barry K.W."/>
            <person name="Cichocki N."/>
            <person name="Veneault-Fourrey C."/>
            <person name="LaButti K."/>
            <person name="Lindquist E.A."/>
            <person name="Lipzen A."/>
            <person name="Lundell T."/>
            <person name="Morin E."/>
            <person name="Murat C."/>
            <person name="Riley R."/>
            <person name="Ohm R."/>
            <person name="Sun H."/>
            <person name="Tunlid A."/>
            <person name="Henrissat B."/>
            <person name="Grigoriev I.V."/>
            <person name="Hibbett D.S."/>
            <person name="Martin F."/>
        </authorList>
    </citation>
    <scope>NUCLEOTIDE SEQUENCE [LARGE SCALE GENOMIC DNA]</scope>
    <source>
        <strain evidence="2">MUT 4182</strain>
    </source>
</reference>
<evidence type="ECO:0000313" key="1">
    <source>
        <dbReference type="EMBL" id="KIO23796.1"/>
    </source>
</evidence>
<evidence type="ECO:0000313" key="2">
    <source>
        <dbReference type="Proteomes" id="UP000054248"/>
    </source>
</evidence>
<sequence>MIAVKPLAMLGCGRSDASKAHRSFRAPLPLLYPSIHPNFDLKLVNHAEQCAKITPSPSSTKTFAVFQEKLVERLDSKNVLRPEIIQA</sequence>
<dbReference type="AlphaFoldDB" id="A0A0C3QDQ8"/>
<keyword evidence="2" id="KW-1185">Reference proteome</keyword>
<accession>A0A0C3QDQ8</accession>
<gene>
    <name evidence="1" type="ORF">M407DRAFT_107070</name>
</gene>
<dbReference type="EMBL" id="KN823076">
    <property type="protein sequence ID" value="KIO23796.1"/>
    <property type="molecule type" value="Genomic_DNA"/>
</dbReference>
<name>A0A0C3QDQ8_9AGAM</name>
<reference evidence="1 2" key="1">
    <citation type="submission" date="2014-04" db="EMBL/GenBank/DDBJ databases">
        <authorList>
            <consortium name="DOE Joint Genome Institute"/>
            <person name="Kuo A."/>
            <person name="Girlanda M."/>
            <person name="Perotto S."/>
            <person name="Kohler A."/>
            <person name="Nagy L.G."/>
            <person name="Floudas D."/>
            <person name="Copeland A."/>
            <person name="Barry K.W."/>
            <person name="Cichocki N."/>
            <person name="Veneault-Fourrey C."/>
            <person name="LaButti K."/>
            <person name="Lindquist E.A."/>
            <person name="Lipzen A."/>
            <person name="Lundell T."/>
            <person name="Morin E."/>
            <person name="Murat C."/>
            <person name="Sun H."/>
            <person name="Tunlid A."/>
            <person name="Henrissat B."/>
            <person name="Grigoriev I.V."/>
            <person name="Hibbett D.S."/>
            <person name="Martin F."/>
            <person name="Nordberg H.P."/>
            <person name="Cantor M.N."/>
            <person name="Hua S.X."/>
        </authorList>
    </citation>
    <scope>NUCLEOTIDE SEQUENCE [LARGE SCALE GENOMIC DNA]</scope>
    <source>
        <strain evidence="1 2">MUT 4182</strain>
    </source>
</reference>